<accession>A0A193SWP1</accession>
<dbReference type="Proteomes" id="UP000239025">
    <property type="component" value="Chromosome 1"/>
</dbReference>
<name>A0A193SWP1_9PSED</name>
<dbReference type="AlphaFoldDB" id="A0A193SWP1"/>
<reference evidence="2" key="1">
    <citation type="submission" date="2017-11" db="EMBL/GenBank/DDBJ databases">
        <authorList>
            <person name="Blom J."/>
        </authorList>
    </citation>
    <scope>NUCLEOTIDE SEQUENCE [LARGE SCALE GENOMIC DNA]</scope>
</reference>
<keyword evidence="2" id="KW-1185">Reference proteome</keyword>
<dbReference type="RefSeq" id="WP_157893935.1">
    <property type="nucleotide sequence ID" value="NZ_LT222319.1"/>
</dbReference>
<gene>
    <name evidence="1" type="ORF">PL963_05313</name>
</gene>
<evidence type="ECO:0000313" key="1">
    <source>
        <dbReference type="EMBL" id="SOS24398.1"/>
    </source>
</evidence>
<sequence length="335" mass="37828">MHSAEEWSTYYFSDIPTLEHLAQINSLGQRTCATLVKVSKRVRGKLAIFESCTTYVRVVAMSGTFRKLVLPNGKEEIQVSSDVIISDEFFYKTRFLVENRTDGLFYGGLAMLALRREANWQNVHLNYEIVAGGGSQTPREYGNLKSTQQLTLCMVDSDVDFDGASYGNNTAAPIYAMDQATPPVTSKSIILNCYSAENLIHPVLLKHALKLNGRENWYIQISDYFKQDFWMFLALKQQKTCMDFSPNTPKGSYWHAKRTSFPTLASHPICVTNHCATFTPLASVTLSRVAIHLQENNFPYLSDIVFDDHSLFSEWAAVSRNLFSWACSGDRMSSV</sequence>
<evidence type="ECO:0000313" key="2">
    <source>
        <dbReference type="Proteomes" id="UP000239025"/>
    </source>
</evidence>
<protein>
    <submittedName>
        <fullName evidence="1">Uncharacterized protein</fullName>
    </submittedName>
</protein>
<proteinExistence type="predicted"/>
<dbReference type="EMBL" id="LT963395">
    <property type="protein sequence ID" value="SOS24398.1"/>
    <property type="molecule type" value="Genomic_DNA"/>
</dbReference>
<organism evidence="1 2">
    <name type="scientific">Pseudomonas cerasi</name>
    <dbReference type="NCBI Taxonomy" id="1583341"/>
    <lineage>
        <taxon>Bacteria</taxon>
        <taxon>Pseudomonadati</taxon>
        <taxon>Pseudomonadota</taxon>
        <taxon>Gammaproteobacteria</taxon>
        <taxon>Pseudomonadales</taxon>
        <taxon>Pseudomonadaceae</taxon>
        <taxon>Pseudomonas</taxon>
    </lineage>
</organism>